<gene>
    <name evidence="1" type="ORF">R3P38DRAFT_2949538</name>
</gene>
<dbReference type="Proteomes" id="UP001362999">
    <property type="component" value="Unassembled WGS sequence"/>
</dbReference>
<organism evidence="1 2">
    <name type="scientific">Favolaschia claudopus</name>
    <dbReference type="NCBI Taxonomy" id="2862362"/>
    <lineage>
        <taxon>Eukaryota</taxon>
        <taxon>Fungi</taxon>
        <taxon>Dikarya</taxon>
        <taxon>Basidiomycota</taxon>
        <taxon>Agaricomycotina</taxon>
        <taxon>Agaricomycetes</taxon>
        <taxon>Agaricomycetidae</taxon>
        <taxon>Agaricales</taxon>
        <taxon>Marasmiineae</taxon>
        <taxon>Mycenaceae</taxon>
        <taxon>Favolaschia</taxon>
    </lineage>
</organism>
<dbReference type="EMBL" id="JAWWNJ010000032">
    <property type="protein sequence ID" value="KAK7026386.1"/>
    <property type="molecule type" value="Genomic_DNA"/>
</dbReference>
<dbReference type="AlphaFoldDB" id="A0AAW0BKZ9"/>
<evidence type="ECO:0000313" key="1">
    <source>
        <dbReference type="EMBL" id="KAK7026386.1"/>
    </source>
</evidence>
<comment type="caution">
    <text evidence="1">The sequence shown here is derived from an EMBL/GenBank/DDBJ whole genome shotgun (WGS) entry which is preliminary data.</text>
</comment>
<sequence length="63" mass="7508">MSRIYGPRSADDRFVVLRQIRWFEDWLRGAIIGEDYWALADRFIAAKRAGKVDRSCYHISWES</sequence>
<reference evidence="1 2" key="1">
    <citation type="journal article" date="2024" name="J Genomics">
        <title>Draft genome sequencing and assembly of Favolaschia claudopus CIRM-BRFM 2984 isolated from oak limbs.</title>
        <authorList>
            <person name="Navarro D."/>
            <person name="Drula E."/>
            <person name="Chaduli D."/>
            <person name="Cazenave R."/>
            <person name="Ahrendt S."/>
            <person name="Wang J."/>
            <person name="Lipzen A."/>
            <person name="Daum C."/>
            <person name="Barry K."/>
            <person name="Grigoriev I.V."/>
            <person name="Favel A."/>
            <person name="Rosso M.N."/>
            <person name="Martin F."/>
        </authorList>
    </citation>
    <scope>NUCLEOTIDE SEQUENCE [LARGE SCALE GENOMIC DNA]</scope>
    <source>
        <strain evidence="1 2">CIRM-BRFM 2984</strain>
    </source>
</reference>
<protein>
    <submittedName>
        <fullName evidence="1">Uncharacterized protein</fullName>
    </submittedName>
</protein>
<evidence type="ECO:0000313" key="2">
    <source>
        <dbReference type="Proteomes" id="UP001362999"/>
    </source>
</evidence>
<proteinExistence type="predicted"/>
<accession>A0AAW0BKZ9</accession>
<name>A0AAW0BKZ9_9AGAR</name>
<keyword evidence="2" id="KW-1185">Reference proteome</keyword>